<reference evidence="3" key="1">
    <citation type="journal article" date="2019" name="Int. J. Syst. Evol. Microbiol.">
        <title>The Global Catalogue of Microorganisms (GCM) 10K type strain sequencing project: providing services to taxonomists for standard genome sequencing and annotation.</title>
        <authorList>
            <consortium name="The Broad Institute Genomics Platform"/>
            <consortium name="The Broad Institute Genome Sequencing Center for Infectious Disease"/>
            <person name="Wu L."/>
            <person name="Ma J."/>
        </authorList>
    </citation>
    <scope>NUCLEOTIDE SEQUENCE [LARGE SCALE GENOMIC DNA]</scope>
    <source>
        <strain evidence="3">KCTC 52232</strain>
    </source>
</reference>
<dbReference type="RefSeq" id="WP_377129051.1">
    <property type="nucleotide sequence ID" value="NZ_JBHUON010000018.1"/>
</dbReference>
<gene>
    <name evidence="2" type="ORF">ACFSYC_14430</name>
</gene>
<feature type="chain" id="PRO_5047227527" description="Surface antigen-like protein" evidence="1">
    <location>
        <begin position="21"/>
        <end position="854"/>
    </location>
</feature>
<protein>
    <recommendedName>
        <fullName evidence="4">Surface antigen-like protein</fullName>
    </recommendedName>
</protein>
<keyword evidence="1" id="KW-0732">Signal</keyword>
<evidence type="ECO:0000313" key="3">
    <source>
        <dbReference type="Proteomes" id="UP001597601"/>
    </source>
</evidence>
<name>A0ABW5XS53_9SPHI</name>
<dbReference type="Gene3D" id="2.40.160.50">
    <property type="entry name" value="membrane protein fhac: a member of the omp85/tpsb transporter family"/>
    <property type="match status" value="1"/>
</dbReference>
<evidence type="ECO:0008006" key="4">
    <source>
        <dbReference type="Google" id="ProtNLM"/>
    </source>
</evidence>
<dbReference type="Proteomes" id="UP001597601">
    <property type="component" value="Unassembled WGS sequence"/>
</dbReference>
<accession>A0ABW5XS53</accession>
<evidence type="ECO:0000256" key="1">
    <source>
        <dbReference type="SAM" id="SignalP"/>
    </source>
</evidence>
<dbReference type="EMBL" id="JBHUON010000018">
    <property type="protein sequence ID" value="MFD2865894.1"/>
    <property type="molecule type" value="Genomic_DNA"/>
</dbReference>
<keyword evidence="3" id="KW-1185">Reference proteome</keyword>
<evidence type="ECO:0000313" key="2">
    <source>
        <dbReference type="EMBL" id="MFD2865894.1"/>
    </source>
</evidence>
<feature type="signal peptide" evidence="1">
    <location>
        <begin position="1"/>
        <end position="20"/>
    </location>
</feature>
<proteinExistence type="predicted"/>
<organism evidence="2 3">
    <name type="scientific">Mucilaginibacter antarcticus</name>
    <dbReference type="NCBI Taxonomy" id="1855725"/>
    <lineage>
        <taxon>Bacteria</taxon>
        <taxon>Pseudomonadati</taxon>
        <taxon>Bacteroidota</taxon>
        <taxon>Sphingobacteriia</taxon>
        <taxon>Sphingobacteriales</taxon>
        <taxon>Sphingobacteriaceae</taxon>
        <taxon>Mucilaginibacter</taxon>
    </lineage>
</organism>
<comment type="caution">
    <text evidence="2">The sequence shown here is derived from an EMBL/GenBank/DDBJ whole genome shotgun (WGS) entry which is preliminary data.</text>
</comment>
<sequence>MGNRYLLLFLLLTLSVKNFAQLKNDSITIAIEPKYDSVNKIHRGFFGESYRKLWAAPVKMRIFHITNEKGGLKITERGGGMQTKSVRLQDKTGQEWVLRSIQKYPDRVLPPTLRKTIAASILDDQIVTEHPFAAITVPPLAAALNIPHANPEIVYVPDDPALGEFRKDFANQVFLFEEREPLDAKKTDNTDKAFEKLKEDNDNSVNQKTVLRARLLDMLLGDWDRHEDQWRWEKIKTDKGNVYEPIPRDRDQVYYHTSGVLPWLVSRHLLMSKFQSYQDRIRSVNRWNLNARNFDRYFLNSLNEKDWEEQISIVQTKLTDEVITKAIQLMPANIYSLSGPNLISKLIARRNILKKQAMKYYRFISNSVEIPGTDKHEYFDITNQLDASVKVSVTKISKEGKREQVMYERTFDPNITDEVRLYGLANEDNFAVHGSNSSPIKIRMIGGDDNDTFTVDSNITGRGNRYIYDRSDQKNKLPESGLFRRRTSTDTMVNKHLIKNFQYDFLQPLFLGNYNKDYGFQIITKMVWQKQGFKKDPYAFRQSLIVNYGLGVSSLSLNYEGEFKQVIMKNDLVVNVTNRGPNFVSNFFGIGNNTKFINEGDKKIRYYRNVYNLINADVRLRHSYDNNWTISGGLSAQYYNGDRDDNNGRFLKDYDVLHPNENVFAGQGNVGVVTGATLDTRDKNIVQHTGILWTTNFMAVKGLNRGGHNFGQIETDFSFLYDPGNDYKLVFANRTGVGTTIGDAGYYQQLKLGGNNNLRGFYQWRFTGKTMAFNNFEVRVKLFDFTSYLLPGTVGVVGFDDVGRVWSPGEKSDTWHMGYGGGVFFLPAQLILIQGVVGFSKEGAYPYITAGFRF</sequence>